<keyword evidence="6" id="KW-1185">Reference proteome</keyword>
<name>A0ABN7SM36_OIKDI</name>
<feature type="compositionally biased region" description="Acidic residues" evidence="4">
    <location>
        <begin position="32"/>
        <end position="53"/>
    </location>
</feature>
<protein>
    <submittedName>
        <fullName evidence="5">Oidioi.mRNA.OKI2018_I69.XSR.g16828.t1.cds</fullName>
    </submittedName>
</protein>
<dbReference type="Pfam" id="PF01876">
    <property type="entry name" value="RNase_P_p30"/>
    <property type="match status" value="1"/>
</dbReference>
<reference evidence="5 6" key="1">
    <citation type="submission" date="2021-04" db="EMBL/GenBank/DDBJ databases">
        <authorList>
            <person name="Bliznina A."/>
        </authorList>
    </citation>
    <scope>NUCLEOTIDE SEQUENCE [LARGE SCALE GENOMIC DNA]</scope>
</reference>
<accession>A0ABN7SM36</accession>
<dbReference type="PANTHER" id="PTHR13031:SF0">
    <property type="entry name" value="RIBONUCLEASE P PROTEIN SUBUNIT P30"/>
    <property type="match status" value="1"/>
</dbReference>
<organism evidence="5 6">
    <name type="scientific">Oikopleura dioica</name>
    <name type="common">Tunicate</name>
    <dbReference type="NCBI Taxonomy" id="34765"/>
    <lineage>
        <taxon>Eukaryota</taxon>
        <taxon>Metazoa</taxon>
        <taxon>Chordata</taxon>
        <taxon>Tunicata</taxon>
        <taxon>Appendicularia</taxon>
        <taxon>Copelata</taxon>
        <taxon>Oikopleuridae</taxon>
        <taxon>Oikopleura</taxon>
    </lineage>
</organism>
<dbReference type="Proteomes" id="UP001158576">
    <property type="component" value="Chromosome XSR"/>
</dbReference>
<comment type="subcellular location">
    <subcellularLocation>
        <location evidence="1">Nucleus</location>
    </subcellularLocation>
</comment>
<evidence type="ECO:0000256" key="3">
    <source>
        <dbReference type="ARBA" id="ARBA00022694"/>
    </source>
</evidence>
<evidence type="ECO:0000313" key="6">
    <source>
        <dbReference type="Proteomes" id="UP001158576"/>
    </source>
</evidence>
<dbReference type="InterPro" id="IPR016195">
    <property type="entry name" value="Pol/histidinol_Pase-like"/>
</dbReference>
<comment type="similarity">
    <text evidence="2">Belongs to the eukaryotic/archaeal RNase P protein component 3 family.</text>
</comment>
<feature type="region of interest" description="Disordered" evidence="4">
    <location>
        <begin position="1"/>
        <end position="67"/>
    </location>
</feature>
<dbReference type="InterPro" id="IPR002738">
    <property type="entry name" value="RNase_P_p30"/>
</dbReference>
<evidence type="ECO:0000256" key="1">
    <source>
        <dbReference type="ARBA" id="ARBA00004123"/>
    </source>
</evidence>
<dbReference type="PANTHER" id="PTHR13031">
    <property type="entry name" value="RIBONUCLEASE P SUBUNIT P30"/>
    <property type="match status" value="1"/>
</dbReference>
<evidence type="ECO:0000313" key="5">
    <source>
        <dbReference type="EMBL" id="CAG5100071.1"/>
    </source>
</evidence>
<evidence type="ECO:0000256" key="2">
    <source>
        <dbReference type="ARBA" id="ARBA00007331"/>
    </source>
</evidence>
<proteinExistence type="inferred from homology"/>
<evidence type="ECO:0000256" key="4">
    <source>
        <dbReference type="SAM" id="MobiDB-lite"/>
    </source>
</evidence>
<dbReference type="SUPFAM" id="SSF89550">
    <property type="entry name" value="PHP domain-like"/>
    <property type="match status" value="1"/>
</dbReference>
<keyword evidence="3" id="KW-0819">tRNA processing</keyword>
<gene>
    <name evidence="5" type="ORF">OKIOD_LOCUS8386</name>
</gene>
<dbReference type="Gene3D" id="3.20.20.140">
    <property type="entry name" value="Metal-dependent hydrolases"/>
    <property type="match status" value="1"/>
</dbReference>
<sequence length="377" mass="41817">MAVIERAVKRWPGGQGGSKEQENVESSSESGSESESESESEPDETMSDSEMYDEMQKMASEDDSLGEQIKKMSALSKSLAAQPLEEIQAEELEFRDKCVEIVLELAAISKMSPLQNGSVGTRGSKKHIPIDLNVPLNGKDKLSERLKTIKDLGWSGAAVSVYVPSGKEIPKPPVIKEDFGLRLFTRVTVEVVTNTDKYNVRSGKSSTNLTDYDIICVIPGSEKIFQDCCKDVDCDLISFDLAEKLSFDVRRGAVSSALQRNVQFEFNYSSWLMDSQKRKHGIQLAFRLGEMSRHAGIVLSSECYNTSDIRAPGDASYLLALARFPENCLPSLVQRNPTNCAVNAFKRKTRKCAVVLKRKNDDEENCLSDCKKQKALS</sequence>
<dbReference type="EMBL" id="OU015569">
    <property type="protein sequence ID" value="CAG5100071.1"/>
    <property type="molecule type" value="Genomic_DNA"/>
</dbReference>